<dbReference type="SUPFAM" id="SSF46689">
    <property type="entry name" value="Homeodomain-like"/>
    <property type="match status" value="1"/>
</dbReference>
<dbReference type="InterPro" id="IPR003593">
    <property type="entry name" value="AAA+_ATPase"/>
</dbReference>
<dbReference type="AlphaFoldDB" id="A0A5J4J385"/>
<dbReference type="Pfam" id="PF02954">
    <property type="entry name" value="HTH_8"/>
    <property type="match status" value="1"/>
</dbReference>
<evidence type="ECO:0000313" key="9">
    <source>
        <dbReference type="Proteomes" id="UP000391919"/>
    </source>
</evidence>
<dbReference type="RefSeq" id="WP_151679375.1">
    <property type="nucleotide sequence ID" value="NZ_BKZP01000007.1"/>
</dbReference>
<dbReference type="PROSITE" id="PS50112">
    <property type="entry name" value="PAS"/>
    <property type="match status" value="1"/>
</dbReference>
<gene>
    <name evidence="8" type="ORF">BpJC7_07390</name>
</gene>
<evidence type="ECO:0000313" key="8">
    <source>
        <dbReference type="EMBL" id="GER69436.1"/>
    </source>
</evidence>
<dbReference type="Pfam" id="PF13426">
    <property type="entry name" value="PAS_9"/>
    <property type="match status" value="1"/>
</dbReference>
<dbReference type="InterPro" id="IPR058031">
    <property type="entry name" value="AAA_lid_NorR"/>
</dbReference>
<dbReference type="Gene3D" id="3.30.450.20">
    <property type="entry name" value="PAS domain"/>
    <property type="match status" value="1"/>
</dbReference>
<dbReference type="PROSITE" id="PS50045">
    <property type="entry name" value="SIGMA54_INTERACT_4"/>
    <property type="match status" value="1"/>
</dbReference>
<sequence>MGNERFYLQAVLSTENDAITIVDENQEVIYWNDAAVRTYNIPIEEILNRKITDFFRDDDLIVLKVLRTKEHVSNQYHRPRHDKHVVVNAKPIFNDQGRLIGAISVERDITQIVKLNDNLVSTSIELNELRQKMYTNFEETPFAKLKGKSRALQETIRIAAKAAKTDAVTLILGESGTGKEICARAIHEASARKNGPFIPVNCGSIPAALFESELFGYEPGTFTGAEKKGKPGKIEEADGGTLFLDEIGELPLDMQVKLLRVLQENVIYRIGDAAGRKINVRFIAATNQNLEKMMEEKKFRSDLYYRLNVIQIIMPPLRTRTEDIPVLSQYFLKQFAIQYKMPEPELTSDALSFLLQYRWPGNVRELRNLMERIVILAEKPVIEGESLLQFFQNAHAAVPEFAALPAGHSLPMEKETIEKQLIEKALREAGGNKSAAARKLGISRVTLYQKLKKYGISS</sequence>
<organism evidence="8 9">
    <name type="scientific">Weizmannia acidilactici</name>
    <dbReference type="NCBI Taxonomy" id="2607726"/>
    <lineage>
        <taxon>Bacteria</taxon>
        <taxon>Bacillati</taxon>
        <taxon>Bacillota</taxon>
        <taxon>Bacilli</taxon>
        <taxon>Bacillales</taxon>
        <taxon>Bacillaceae</taxon>
        <taxon>Heyndrickxia</taxon>
    </lineage>
</organism>
<dbReference type="InterPro" id="IPR025944">
    <property type="entry name" value="Sigma_54_int_dom_CS"/>
</dbReference>
<evidence type="ECO:0000256" key="1">
    <source>
        <dbReference type="ARBA" id="ARBA00022741"/>
    </source>
</evidence>
<dbReference type="SUPFAM" id="SSF52540">
    <property type="entry name" value="P-loop containing nucleoside triphosphate hydrolases"/>
    <property type="match status" value="1"/>
</dbReference>
<dbReference type="GO" id="GO:0005524">
    <property type="term" value="F:ATP binding"/>
    <property type="evidence" value="ECO:0007669"/>
    <property type="project" value="UniProtKB-KW"/>
</dbReference>
<dbReference type="PROSITE" id="PS00676">
    <property type="entry name" value="SIGMA54_INTERACT_2"/>
    <property type="match status" value="1"/>
</dbReference>
<dbReference type="GO" id="GO:0006355">
    <property type="term" value="P:regulation of DNA-templated transcription"/>
    <property type="evidence" value="ECO:0007669"/>
    <property type="project" value="InterPro"/>
</dbReference>
<dbReference type="Pfam" id="PF25601">
    <property type="entry name" value="AAA_lid_14"/>
    <property type="match status" value="1"/>
</dbReference>
<keyword evidence="1" id="KW-0547">Nucleotide-binding</keyword>
<dbReference type="SUPFAM" id="SSF55785">
    <property type="entry name" value="PYP-like sensor domain (PAS domain)"/>
    <property type="match status" value="1"/>
</dbReference>
<dbReference type="PROSITE" id="PS00688">
    <property type="entry name" value="SIGMA54_INTERACT_3"/>
    <property type="match status" value="1"/>
</dbReference>
<dbReference type="GO" id="GO:0043565">
    <property type="term" value="F:sequence-specific DNA binding"/>
    <property type="evidence" value="ECO:0007669"/>
    <property type="project" value="InterPro"/>
</dbReference>
<dbReference type="InterPro" id="IPR035965">
    <property type="entry name" value="PAS-like_dom_sf"/>
</dbReference>
<dbReference type="InterPro" id="IPR002197">
    <property type="entry name" value="HTH_Fis"/>
</dbReference>
<evidence type="ECO:0000256" key="3">
    <source>
        <dbReference type="ARBA" id="ARBA00023015"/>
    </source>
</evidence>
<dbReference type="Gene3D" id="3.40.50.300">
    <property type="entry name" value="P-loop containing nucleotide triphosphate hydrolases"/>
    <property type="match status" value="1"/>
</dbReference>
<comment type="caution">
    <text evidence="8">The sequence shown here is derived from an EMBL/GenBank/DDBJ whole genome shotgun (WGS) entry which is preliminary data.</text>
</comment>
<evidence type="ECO:0000256" key="4">
    <source>
        <dbReference type="ARBA" id="ARBA00023125"/>
    </source>
</evidence>
<dbReference type="SMART" id="SM00382">
    <property type="entry name" value="AAA"/>
    <property type="match status" value="1"/>
</dbReference>
<dbReference type="SMART" id="SM00091">
    <property type="entry name" value="PAS"/>
    <property type="match status" value="1"/>
</dbReference>
<dbReference type="CDD" id="cd00130">
    <property type="entry name" value="PAS"/>
    <property type="match status" value="1"/>
</dbReference>
<keyword evidence="4" id="KW-0238">DNA-binding</keyword>
<evidence type="ECO:0000256" key="2">
    <source>
        <dbReference type="ARBA" id="ARBA00022840"/>
    </source>
</evidence>
<evidence type="ECO:0000259" key="6">
    <source>
        <dbReference type="PROSITE" id="PS50045"/>
    </source>
</evidence>
<dbReference type="PANTHER" id="PTHR32071">
    <property type="entry name" value="TRANSCRIPTIONAL REGULATORY PROTEIN"/>
    <property type="match status" value="1"/>
</dbReference>
<dbReference type="InterPro" id="IPR025943">
    <property type="entry name" value="Sigma_54_int_dom_ATP-bd_2"/>
</dbReference>
<dbReference type="Gene3D" id="1.10.8.60">
    <property type="match status" value="1"/>
</dbReference>
<dbReference type="InterPro" id="IPR002078">
    <property type="entry name" value="Sigma_54_int"/>
</dbReference>
<reference evidence="8 9" key="1">
    <citation type="submission" date="2019-09" db="EMBL/GenBank/DDBJ databases">
        <title>Draft genome sequence of Bacillus sp. JC-7.</title>
        <authorList>
            <person name="Tanaka N."/>
            <person name="Shiwa Y."/>
            <person name="Fujita N."/>
            <person name="Tanasupawat S."/>
        </authorList>
    </citation>
    <scope>NUCLEOTIDE SEQUENCE [LARGE SCALE GENOMIC DNA]</scope>
    <source>
        <strain evidence="8 9">JC-7</strain>
    </source>
</reference>
<dbReference type="InterPro" id="IPR009057">
    <property type="entry name" value="Homeodomain-like_sf"/>
</dbReference>
<accession>A0A5J4J385</accession>
<dbReference type="PANTHER" id="PTHR32071:SF57">
    <property type="entry name" value="C4-DICARBOXYLATE TRANSPORT TRANSCRIPTIONAL REGULATORY PROTEIN DCTD"/>
    <property type="match status" value="1"/>
</dbReference>
<dbReference type="PRINTS" id="PR01590">
    <property type="entry name" value="HTHFIS"/>
</dbReference>
<name>A0A5J4J385_9BACI</name>
<dbReference type="NCBIfam" id="TIGR00229">
    <property type="entry name" value="sensory_box"/>
    <property type="match status" value="1"/>
</dbReference>
<keyword evidence="3" id="KW-0805">Transcription regulation</keyword>
<dbReference type="CDD" id="cd00009">
    <property type="entry name" value="AAA"/>
    <property type="match status" value="1"/>
</dbReference>
<dbReference type="InterPro" id="IPR000014">
    <property type="entry name" value="PAS"/>
</dbReference>
<evidence type="ECO:0000259" key="7">
    <source>
        <dbReference type="PROSITE" id="PS50112"/>
    </source>
</evidence>
<feature type="domain" description="Sigma-54 factor interaction" evidence="6">
    <location>
        <begin position="145"/>
        <end position="375"/>
    </location>
</feature>
<keyword evidence="9" id="KW-1185">Reference proteome</keyword>
<dbReference type="InterPro" id="IPR027417">
    <property type="entry name" value="P-loop_NTPase"/>
</dbReference>
<keyword evidence="2" id="KW-0067">ATP-binding</keyword>
<keyword evidence="5" id="KW-0804">Transcription</keyword>
<evidence type="ECO:0000256" key="5">
    <source>
        <dbReference type="ARBA" id="ARBA00023163"/>
    </source>
</evidence>
<dbReference type="FunFam" id="3.40.50.300:FF:000006">
    <property type="entry name" value="DNA-binding transcriptional regulator NtrC"/>
    <property type="match status" value="1"/>
</dbReference>
<feature type="domain" description="PAS" evidence="7">
    <location>
        <begin position="4"/>
        <end position="59"/>
    </location>
</feature>
<dbReference type="EMBL" id="BKZQ01000006">
    <property type="protein sequence ID" value="GER69436.1"/>
    <property type="molecule type" value="Genomic_DNA"/>
</dbReference>
<dbReference type="Gene3D" id="1.10.10.60">
    <property type="entry name" value="Homeodomain-like"/>
    <property type="match status" value="1"/>
</dbReference>
<dbReference type="Pfam" id="PF00158">
    <property type="entry name" value="Sigma54_activat"/>
    <property type="match status" value="1"/>
</dbReference>
<dbReference type="Proteomes" id="UP000391919">
    <property type="component" value="Unassembled WGS sequence"/>
</dbReference>
<proteinExistence type="predicted"/>
<protein>
    <submittedName>
        <fullName evidence="8">Sigma-54-dependent Fis family transcriptional regulator</fullName>
    </submittedName>
</protein>